<feature type="domain" description="WD repeat-containing protein 75 second beta-propeller" evidence="9">
    <location>
        <begin position="89"/>
        <end position="236"/>
    </location>
</feature>
<dbReference type="PANTHER" id="PTHR15622">
    <property type="entry name" value="WD40 REPEAT PROTEIN"/>
    <property type="match status" value="1"/>
</dbReference>
<organism evidence="10 11">
    <name type="scientific">Clytia hemisphaerica</name>
    <dbReference type="NCBI Taxonomy" id="252671"/>
    <lineage>
        <taxon>Eukaryota</taxon>
        <taxon>Metazoa</taxon>
        <taxon>Cnidaria</taxon>
        <taxon>Hydrozoa</taxon>
        <taxon>Hydroidolina</taxon>
        <taxon>Leptothecata</taxon>
        <taxon>Obeliida</taxon>
        <taxon>Clytiidae</taxon>
        <taxon>Clytia</taxon>
    </lineage>
</organism>
<evidence type="ECO:0000256" key="6">
    <source>
        <dbReference type="ARBA" id="ARBA00022786"/>
    </source>
</evidence>
<evidence type="ECO:0000256" key="1">
    <source>
        <dbReference type="ARBA" id="ARBA00004604"/>
    </source>
</evidence>
<dbReference type="GO" id="GO:0000209">
    <property type="term" value="P:protein polyubiquitination"/>
    <property type="evidence" value="ECO:0007669"/>
    <property type="project" value="TreeGrafter"/>
</dbReference>
<reference evidence="10" key="1">
    <citation type="submission" date="2021-01" db="UniProtKB">
        <authorList>
            <consortium name="EnsemblMetazoa"/>
        </authorList>
    </citation>
    <scope>IDENTIFICATION</scope>
</reference>
<evidence type="ECO:0000256" key="2">
    <source>
        <dbReference type="ARBA" id="ARBA00022517"/>
    </source>
</evidence>
<dbReference type="GeneID" id="136815410"/>
<dbReference type="EnsemblMetazoa" id="CLYHEMT010180.1">
    <property type="protein sequence ID" value="CLYHEMP010180.1"/>
    <property type="gene ID" value="CLYHEMG010180"/>
</dbReference>
<dbReference type="Pfam" id="PF00400">
    <property type="entry name" value="WD40"/>
    <property type="match status" value="2"/>
</dbReference>
<dbReference type="Pfam" id="PF23769">
    <property type="entry name" value="Beta-prop_WDR75_2nd"/>
    <property type="match status" value="1"/>
</dbReference>
<dbReference type="SUPFAM" id="SSF50978">
    <property type="entry name" value="WD40 repeat-like"/>
    <property type="match status" value="1"/>
</dbReference>
<feature type="repeat" description="WD" evidence="8">
    <location>
        <begin position="152"/>
        <end position="193"/>
    </location>
</feature>
<sequence>MGNEEHTTSFQGKLTKTLHLGQAGAILGCGISYDDETVASCATDNKVLLWDVNTGQCQGSLDGHASDVTRCSFGKEILATGSRDGTVILWRYADNKRCSKITVHSTEITSCTISPNHKYLLTTSADTHCRVWTIRGGNGEFIQGPKFIELFHEGEKYKFSDASFSSDSCAIVTSSTDGQVKLWDSENGQKLLDLCSDEGEILSARFSSDGKYLITMVKKCVKIWNIAKKKVSWSIEDAKGFQALASHSTENMFILIAQDGSISGYDITHKQELFKRSTDHRGPVLSCNFSPSGNLACTGGIDGKLLVWL</sequence>
<dbReference type="PROSITE" id="PS50294">
    <property type="entry name" value="WD_REPEATS_REGION"/>
    <property type="match status" value="4"/>
</dbReference>
<dbReference type="InterPro" id="IPR036322">
    <property type="entry name" value="WD40_repeat_dom_sf"/>
</dbReference>
<name>A0A7M5V5J8_9CNID</name>
<dbReference type="RefSeq" id="XP_066927956.1">
    <property type="nucleotide sequence ID" value="XM_067071855.1"/>
</dbReference>
<evidence type="ECO:0000256" key="8">
    <source>
        <dbReference type="PROSITE-ProRule" id="PRU00221"/>
    </source>
</evidence>
<dbReference type="RefSeq" id="XP_066927953.1">
    <property type="nucleotide sequence ID" value="XM_067071852.1"/>
</dbReference>
<evidence type="ECO:0000256" key="5">
    <source>
        <dbReference type="ARBA" id="ARBA00022737"/>
    </source>
</evidence>
<keyword evidence="2" id="KW-0690">Ribosome biogenesis</keyword>
<comment type="subcellular location">
    <subcellularLocation>
        <location evidence="1">Nucleus</location>
        <location evidence="1">Nucleolus</location>
    </subcellularLocation>
</comment>
<dbReference type="InterPro" id="IPR019775">
    <property type="entry name" value="WD40_repeat_CS"/>
</dbReference>
<dbReference type="Proteomes" id="UP000594262">
    <property type="component" value="Unplaced"/>
</dbReference>
<keyword evidence="7" id="KW-0539">Nucleus</keyword>
<dbReference type="PROSITE" id="PS50082">
    <property type="entry name" value="WD_REPEATS_2"/>
    <property type="match status" value="5"/>
</dbReference>
<keyword evidence="11" id="KW-1185">Reference proteome</keyword>
<proteinExistence type="predicted"/>
<evidence type="ECO:0000313" key="11">
    <source>
        <dbReference type="Proteomes" id="UP000594262"/>
    </source>
</evidence>
<feature type="repeat" description="WD" evidence="8">
    <location>
        <begin position="101"/>
        <end position="135"/>
    </location>
</feature>
<evidence type="ECO:0000259" key="9">
    <source>
        <dbReference type="Pfam" id="PF23769"/>
    </source>
</evidence>
<keyword evidence="5" id="KW-0677">Repeat</keyword>
<dbReference type="InterPro" id="IPR020472">
    <property type="entry name" value="WD40_PAC1"/>
</dbReference>
<evidence type="ECO:0000256" key="4">
    <source>
        <dbReference type="ARBA" id="ARBA00022574"/>
    </source>
</evidence>
<feature type="repeat" description="WD" evidence="8">
    <location>
        <begin position="61"/>
        <end position="100"/>
    </location>
</feature>
<dbReference type="InterPro" id="IPR001680">
    <property type="entry name" value="WD40_rpt"/>
</dbReference>
<feature type="repeat" description="WD" evidence="8">
    <location>
        <begin position="19"/>
        <end position="60"/>
    </location>
</feature>
<evidence type="ECO:0000256" key="3">
    <source>
        <dbReference type="ARBA" id="ARBA00022552"/>
    </source>
</evidence>
<dbReference type="SMART" id="SM00320">
    <property type="entry name" value="WD40"/>
    <property type="match status" value="6"/>
</dbReference>
<dbReference type="InterPro" id="IPR015943">
    <property type="entry name" value="WD40/YVTN_repeat-like_dom_sf"/>
</dbReference>
<protein>
    <recommendedName>
        <fullName evidence="9">WD repeat-containing protein 75 second beta-propeller domain-containing protein</fullName>
    </recommendedName>
</protein>
<dbReference type="EnsemblMetazoa" id="CLYHEMT010180.2">
    <property type="protein sequence ID" value="CLYHEMP010180.2"/>
    <property type="gene ID" value="CLYHEMG010180"/>
</dbReference>
<evidence type="ECO:0000256" key="7">
    <source>
        <dbReference type="ARBA" id="ARBA00023242"/>
    </source>
</evidence>
<dbReference type="RefSeq" id="XP_066927955.1">
    <property type="nucleotide sequence ID" value="XM_067071854.1"/>
</dbReference>
<dbReference type="PRINTS" id="PR00320">
    <property type="entry name" value="GPROTEINBRPT"/>
</dbReference>
<keyword evidence="6" id="KW-0833">Ubl conjugation pathway</keyword>
<dbReference type="PROSITE" id="PS00678">
    <property type="entry name" value="WD_REPEATS_1"/>
    <property type="match status" value="2"/>
</dbReference>
<dbReference type="Gene3D" id="2.130.10.10">
    <property type="entry name" value="YVTN repeat-like/Quinoprotein amine dehydrogenase"/>
    <property type="match status" value="2"/>
</dbReference>
<keyword evidence="4 8" id="KW-0853">WD repeat</keyword>
<dbReference type="PANTHER" id="PTHR15622:SF2">
    <property type="entry name" value="U4_U6 SMALL NUCLEAR RIBONUCLEOPROTEIN PRP4"/>
    <property type="match status" value="1"/>
</dbReference>
<dbReference type="RefSeq" id="XP_066927954.1">
    <property type="nucleotide sequence ID" value="XM_067071853.1"/>
</dbReference>
<dbReference type="InterPro" id="IPR051983">
    <property type="entry name" value="WSB_SOCS-box_domain"/>
</dbReference>
<feature type="repeat" description="WD" evidence="8">
    <location>
        <begin position="277"/>
        <end position="309"/>
    </location>
</feature>
<keyword evidence="3" id="KW-0698">rRNA processing</keyword>
<evidence type="ECO:0000313" key="10">
    <source>
        <dbReference type="EnsemblMetazoa" id="CLYHEMP010180.1"/>
    </source>
</evidence>
<accession>A0A7M5V5J8</accession>
<dbReference type="InterPro" id="IPR057644">
    <property type="entry name" value="Beta-prop_WDR75_2nd"/>
</dbReference>
<dbReference type="OrthoDB" id="674604at2759"/>
<dbReference type="AlphaFoldDB" id="A0A7M5V5J8"/>